<evidence type="ECO:0008006" key="6">
    <source>
        <dbReference type="Google" id="ProtNLM"/>
    </source>
</evidence>
<evidence type="ECO:0000256" key="3">
    <source>
        <dbReference type="SAM" id="SignalP"/>
    </source>
</evidence>
<gene>
    <name evidence="4" type="ORF">GURASL_25100</name>
</gene>
<evidence type="ECO:0000313" key="5">
    <source>
        <dbReference type="Proteomes" id="UP001317705"/>
    </source>
</evidence>
<proteinExistence type="predicted"/>
<feature type="transmembrane region" description="Helical" evidence="2">
    <location>
        <begin position="68"/>
        <end position="88"/>
    </location>
</feature>
<keyword evidence="2" id="KW-0472">Membrane</keyword>
<protein>
    <recommendedName>
        <fullName evidence="6">Pentapeptide repeat-containing protein</fullName>
    </recommendedName>
</protein>
<name>A0ABM8EMD3_9BACT</name>
<keyword evidence="2" id="KW-1133">Transmembrane helix</keyword>
<accession>A0ABM8EMD3</accession>
<evidence type="ECO:0000313" key="4">
    <source>
        <dbReference type="EMBL" id="BDV43587.1"/>
    </source>
</evidence>
<feature type="signal peptide" evidence="3">
    <location>
        <begin position="1"/>
        <end position="20"/>
    </location>
</feature>
<feature type="chain" id="PRO_5045121923" description="Pentapeptide repeat-containing protein" evidence="3">
    <location>
        <begin position="21"/>
        <end position="366"/>
    </location>
</feature>
<dbReference type="SUPFAM" id="SSF141571">
    <property type="entry name" value="Pentapeptide repeat-like"/>
    <property type="match status" value="1"/>
</dbReference>
<keyword evidence="5" id="KW-1185">Reference proteome</keyword>
<organism evidence="4 5">
    <name type="scientific">Geotalea uraniireducens</name>
    <dbReference type="NCBI Taxonomy" id="351604"/>
    <lineage>
        <taxon>Bacteria</taxon>
        <taxon>Pseudomonadati</taxon>
        <taxon>Thermodesulfobacteriota</taxon>
        <taxon>Desulfuromonadia</taxon>
        <taxon>Geobacterales</taxon>
        <taxon>Geobacteraceae</taxon>
        <taxon>Geotalea</taxon>
    </lineage>
</organism>
<dbReference type="Proteomes" id="UP001317705">
    <property type="component" value="Chromosome"/>
</dbReference>
<dbReference type="PANTHER" id="PTHR14136:SF17">
    <property type="entry name" value="BTB_POZ DOMAIN-CONTAINING PROTEIN KCTD9"/>
    <property type="match status" value="1"/>
</dbReference>
<keyword evidence="3" id="KW-0732">Signal</keyword>
<dbReference type="PANTHER" id="PTHR14136">
    <property type="entry name" value="BTB_POZ DOMAIN-CONTAINING PROTEIN KCTD9"/>
    <property type="match status" value="1"/>
</dbReference>
<dbReference type="Pfam" id="PF00805">
    <property type="entry name" value="Pentapeptide"/>
    <property type="match status" value="1"/>
</dbReference>
<dbReference type="RefSeq" id="WP_281999714.1">
    <property type="nucleotide sequence ID" value="NZ_AP027151.1"/>
</dbReference>
<evidence type="ECO:0000256" key="1">
    <source>
        <dbReference type="SAM" id="MobiDB-lite"/>
    </source>
</evidence>
<dbReference type="Pfam" id="PF13599">
    <property type="entry name" value="Pentapeptide_4"/>
    <property type="match status" value="1"/>
</dbReference>
<dbReference type="Gene3D" id="2.160.20.80">
    <property type="entry name" value="E3 ubiquitin-protein ligase SopA"/>
    <property type="match status" value="1"/>
</dbReference>
<reference evidence="4 5" key="1">
    <citation type="submission" date="2022-12" db="EMBL/GenBank/DDBJ databases">
        <title>Polyphasic characterization of Geotalea uranireducens NIT-SL11 newly isolated from a complex of sewage sludge and microbially reduced graphene oxide.</title>
        <authorList>
            <person name="Xie L."/>
            <person name="Yoshida N."/>
            <person name="Meng L."/>
        </authorList>
    </citation>
    <scope>NUCLEOTIDE SEQUENCE [LARGE SCALE GENOMIC DNA]</scope>
    <source>
        <strain evidence="4 5">NIT-SL11</strain>
    </source>
</reference>
<dbReference type="EMBL" id="AP027151">
    <property type="protein sequence ID" value="BDV43587.1"/>
    <property type="molecule type" value="Genomic_DNA"/>
</dbReference>
<evidence type="ECO:0000256" key="2">
    <source>
        <dbReference type="SAM" id="Phobius"/>
    </source>
</evidence>
<sequence length="366" mass="40246">MKSVCCRLLVIILVGTAALAAPAVARAAATTAVPAGKGNEALETEKLAQEVANLKLQNDSLRSPWTKLSANAAFMTAVVALLGVFVTIRKQQTENRRQRELDREQRERDREQRGREEQQEIDRKFASILADLGAEREAIQAGAAVSIVTFLEPEYRRLHEQIFAVLLANLKIAHSEAVNQLIVAAFEKAVRQKLARTTEAAEPFVPDFARATLNQADLADLDLTGADLGFTQLRLANLSGAVLFRVRGYEVNLEKARLSRANLNEARLQHAHLNDAYLHECNLVAADLKGAELRGAEFQQAKLQAAHLEGADLTGARFEQANVSDAYFLGAKFDARALKSLSRAVNWQKAHLDGPVREQLEELARG</sequence>
<keyword evidence="2" id="KW-0812">Transmembrane</keyword>
<feature type="region of interest" description="Disordered" evidence="1">
    <location>
        <begin position="95"/>
        <end position="119"/>
    </location>
</feature>
<dbReference type="InterPro" id="IPR001646">
    <property type="entry name" value="5peptide_repeat"/>
</dbReference>
<dbReference type="InterPro" id="IPR051082">
    <property type="entry name" value="Pentapeptide-BTB/POZ_domain"/>
</dbReference>